<dbReference type="Gene3D" id="3.10.20.590">
    <property type="match status" value="1"/>
</dbReference>
<dbReference type="InterPro" id="IPR013155">
    <property type="entry name" value="M/V/L/I-tRNA-synth_anticd-bd"/>
</dbReference>
<dbReference type="Pfam" id="PF09334">
    <property type="entry name" value="tRNA-synt_1g"/>
    <property type="match status" value="1"/>
</dbReference>
<dbReference type="PROSITE" id="PS00178">
    <property type="entry name" value="AA_TRNA_LIGASE_I"/>
    <property type="match status" value="1"/>
</dbReference>
<evidence type="ECO:0000313" key="15">
    <source>
        <dbReference type="EMBL" id="MBS9339229.1"/>
    </source>
</evidence>
<evidence type="ECO:0000256" key="2">
    <source>
        <dbReference type="ARBA" id="ARBA00022490"/>
    </source>
</evidence>
<feature type="domain" description="Methionyl/Leucyl tRNA synthetase" evidence="13">
    <location>
        <begin position="38"/>
        <end position="157"/>
    </location>
</feature>
<comment type="caution">
    <text evidence="9">Lacks conserved residue(s) required for the propagation of feature annotation.</text>
</comment>
<dbReference type="NCBIfam" id="TIGR00396">
    <property type="entry name" value="leuS_bact"/>
    <property type="match status" value="1"/>
</dbReference>
<dbReference type="InterPro" id="IPR009080">
    <property type="entry name" value="tRNAsynth_Ia_anticodon-bd"/>
</dbReference>
<dbReference type="PANTHER" id="PTHR43740:SF2">
    <property type="entry name" value="LEUCINE--TRNA LIGASE, MITOCHONDRIAL"/>
    <property type="match status" value="1"/>
</dbReference>
<dbReference type="SUPFAM" id="SSF47323">
    <property type="entry name" value="Anticodon-binding domain of a subclass of class I aminoacyl-tRNA synthetases"/>
    <property type="match status" value="1"/>
</dbReference>
<dbReference type="HAMAP" id="MF_00049_B">
    <property type="entry name" value="Leu_tRNA_synth_B"/>
    <property type="match status" value="1"/>
</dbReference>
<dbReference type="RefSeq" id="WP_213809507.1">
    <property type="nucleotide sequence ID" value="NZ_JAAMFK010000011.1"/>
</dbReference>
<dbReference type="InterPro" id="IPR015413">
    <property type="entry name" value="Methionyl/Leucyl_tRNA_Synth"/>
</dbReference>
<evidence type="ECO:0000256" key="10">
    <source>
        <dbReference type="RuleBase" id="RU363035"/>
    </source>
</evidence>
<dbReference type="Gene3D" id="1.10.730.10">
    <property type="entry name" value="Isoleucyl-tRNA Synthetase, Domain 1"/>
    <property type="match status" value="1"/>
</dbReference>
<comment type="similarity">
    <text evidence="1 9 10">Belongs to the class-I aminoacyl-tRNA synthetase family.</text>
</comment>
<evidence type="ECO:0000256" key="5">
    <source>
        <dbReference type="ARBA" id="ARBA00022840"/>
    </source>
</evidence>
<reference evidence="15 16" key="1">
    <citation type="submission" date="2020-02" db="EMBL/GenBank/DDBJ databases">
        <title>Fructobacillus sp. isolated from paper mulberry of Taiwan.</title>
        <authorList>
            <person name="Lin S.-T."/>
        </authorList>
    </citation>
    <scope>NUCLEOTIDE SEQUENCE [LARGE SCALE GENOMIC DNA]</scope>
    <source>
        <strain evidence="15 16">M2-14</strain>
    </source>
</reference>
<keyword evidence="4 9" id="KW-0547">Nucleotide-binding</keyword>
<evidence type="ECO:0000259" key="13">
    <source>
        <dbReference type="Pfam" id="PF09334"/>
    </source>
</evidence>
<evidence type="ECO:0000313" key="16">
    <source>
        <dbReference type="Proteomes" id="UP001519504"/>
    </source>
</evidence>
<proteinExistence type="inferred from homology"/>
<keyword evidence="16" id="KW-1185">Reference proteome</keyword>
<evidence type="ECO:0000259" key="12">
    <source>
        <dbReference type="Pfam" id="PF08264"/>
    </source>
</evidence>
<evidence type="ECO:0000259" key="11">
    <source>
        <dbReference type="Pfam" id="PF00133"/>
    </source>
</evidence>
<comment type="subcellular location">
    <subcellularLocation>
        <location evidence="9">Cytoplasm</location>
    </subcellularLocation>
</comment>
<dbReference type="PANTHER" id="PTHR43740">
    <property type="entry name" value="LEUCYL-TRNA SYNTHETASE"/>
    <property type="match status" value="1"/>
</dbReference>
<dbReference type="GO" id="GO:0004823">
    <property type="term" value="F:leucine-tRNA ligase activity"/>
    <property type="evidence" value="ECO:0007669"/>
    <property type="project" value="UniProtKB-EC"/>
</dbReference>
<keyword evidence="5 9" id="KW-0067">ATP-binding</keyword>
<dbReference type="EC" id="6.1.1.4" evidence="9"/>
<dbReference type="SUPFAM" id="SSF52374">
    <property type="entry name" value="Nucleotidylyl transferase"/>
    <property type="match status" value="1"/>
</dbReference>
<dbReference type="Pfam" id="PF00133">
    <property type="entry name" value="tRNA-synt_1"/>
    <property type="match status" value="1"/>
</dbReference>
<comment type="catalytic activity">
    <reaction evidence="8 9">
        <text>tRNA(Leu) + L-leucine + ATP = L-leucyl-tRNA(Leu) + AMP + diphosphate</text>
        <dbReference type="Rhea" id="RHEA:11688"/>
        <dbReference type="Rhea" id="RHEA-COMP:9613"/>
        <dbReference type="Rhea" id="RHEA-COMP:9622"/>
        <dbReference type="ChEBI" id="CHEBI:30616"/>
        <dbReference type="ChEBI" id="CHEBI:33019"/>
        <dbReference type="ChEBI" id="CHEBI:57427"/>
        <dbReference type="ChEBI" id="CHEBI:78442"/>
        <dbReference type="ChEBI" id="CHEBI:78494"/>
        <dbReference type="ChEBI" id="CHEBI:456215"/>
        <dbReference type="EC" id="6.1.1.4"/>
    </reaction>
</comment>
<dbReference type="PRINTS" id="PR00985">
    <property type="entry name" value="TRNASYNTHLEU"/>
</dbReference>
<feature type="domain" description="Methionyl/Valyl/Leucyl/Isoleucyl-tRNA synthetase anticodon-binding" evidence="12">
    <location>
        <begin position="659"/>
        <end position="769"/>
    </location>
</feature>
<evidence type="ECO:0000256" key="7">
    <source>
        <dbReference type="ARBA" id="ARBA00023146"/>
    </source>
</evidence>
<keyword evidence="7 9" id="KW-0030">Aminoacyl-tRNA synthetase</keyword>
<evidence type="ECO:0000256" key="4">
    <source>
        <dbReference type="ARBA" id="ARBA00022741"/>
    </source>
</evidence>
<evidence type="ECO:0000259" key="14">
    <source>
        <dbReference type="Pfam" id="PF13603"/>
    </source>
</evidence>
<comment type="caution">
    <text evidence="15">The sequence shown here is derived from an EMBL/GenBank/DDBJ whole genome shotgun (WGS) entry which is preliminary data.</text>
</comment>
<dbReference type="InterPro" id="IPR009008">
    <property type="entry name" value="Val/Leu/Ile-tRNA-synth_edit"/>
</dbReference>
<evidence type="ECO:0000256" key="6">
    <source>
        <dbReference type="ARBA" id="ARBA00022917"/>
    </source>
</evidence>
<keyword evidence="2 9" id="KW-0963">Cytoplasm</keyword>
<dbReference type="Gene3D" id="3.90.740.10">
    <property type="entry name" value="Valyl/Leucyl/Isoleucyl-tRNA synthetase, editing domain"/>
    <property type="match status" value="1"/>
</dbReference>
<dbReference type="Proteomes" id="UP001519504">
    <property type="component" value="Unassembled WGS sequence"/>
</dbReference>
<gene>
    <name evidence="9" type="primary">leuS</name>
    <name evidence="15" type="ORF">G6R29_06375</name>
</gene>
<dbReference type="Gene3D" id="3.40.50.620">
    <property type="entry name" value="HUPs"/>
    <property type="match status" value="2"/>
</dbReference>
<dbReference type="CDD" id="cd07958">
    <property type="entry name" value="Anticodon_Ia_Leu_BEm"/>
    <property type="match status" value="1"/>
</dbReference>
<dbReference type="InterPro" id="IPR002300">
    <property type="entry name" value="aa-tRNA-synth_Ia"/>
</dbReference>
<dbReference type="Pfam" id="PF13603">
    <property type="entry name" value="tRNA-synt_1_2"/>
    <property type="match status" value="1"/>
</dbReference>
<name>A0ABS5R1A9_9LACO</name>
<dbReference type="InterPro" id="IPR014729">
    <property type="entry name" value="Rossmann-like_a/b/a_fold"/>
</dbReference>
<protein>
    <recommendedName>
        <fullName evidence="9">Leucine--tRNA ligase</fullName>
        <ecNumber evidence="9">6.1.1.4</ecNumber>
    </recommendedName>
    <alternativeName>
        <fullName evidence="9">Leucyl-tRNA synthetase</fullName>
        <shortName evidence="9">LeuRS</shortName>
    </alternativeName>
</protein>
<sequence length="809" mass="92399">MGYDHQNIEKKWQHFWQDNKTFKAVDGSDKDKYYVLDMFPYPSGQGLHVGHPEGYTATDIVSRYKRAQGFNVLHPMGWDAFGLPAEQYALKTGNNPATFTDENIQTFKNQVQSLGFSYDWDREVKTTDPNYYKWTQWIFEQLYKKGLAYEDEMMVNWAPDFPGGGLVVANEEVVDGKTERGGYPVYRKPMKQWVLKITAYADRLIDDLDDLDWPEAIKEQQRNWIGRSIGASIRFNVENHDDQIEVFSTRADTLFGASYIVLAPEHDLVDQIVTPDQKAAVAEYQKQISLKSDLERTDLNKDKSGVFTGAYAINPVNGEKLPIWIADYVLASYGTGAVMGVPAHDQRDYDFAKKFDLTITPVIEGGNVEEEAYAGEGKHINSGFLDGMDKDEAIKTMIDWLEEHKAGEKKVNYRLRDWIFSRQRYWGEPIPVIHWEDGTMSLVPEEELPLRLPELSQDEMKPSGTGESPLANAKDWLEVTREDGVKGRRETNTMPQWAGSSWYFLRYIDPTNLDALAAKDKLDYWQNVDLYVGGAEHAVLHLLYARFWNKVLYDLGVVPNKEPFHKLVNQGMILGENHEKMSKSKGNVVNPDDIVNEYGADTLRIYEMFMGPLTQNKPWSEEGVTGSRRWLDRVWRLLVQDDGSLSDKLSDQGEDAMKKVYNETVKKVTEDLEELRFNTAISQLMVFVNEAYKQDKLPQNYMEGFVQLLAPFAPHLAEELWSKLTGATESIAYVAWPTYDEKALVDDQKEIIFQVNGKVRSKQVLPADVSKEDMEAAAMADDKIQKYLEGADVKKVIAIPGKFVNIVAK</sequence>
<feature type="domain" description="Aminoacyl-tRNA synthetase class Ia" evidence="11">
    <location>
        <begin position="415"/>
        <end position="608"/>
    </location>
</feature>
<dbReference type="InterPro" id="IPR001412">
    <property type="entry name" value="aa-tRNA-synth_I_CS"/>
</dbReference>
<dbReference type="InterPro" id="IPR002302">
    <property type="entry name" value="Leu-tRNA-ligase"/>
</dbReference>
<dbReference type="Pfam" id="PF08264">
    <property type="entry name" value="Anticodon_1"/>
    <property type="match status" value="1"/>
</dbReference>
<feature type="binding site" evidence="9">
    <location>
        <position position="583"/>
    </location>
    <ligand>
        <name>ATP</name>
        <dbReference type="ChEBI" id="CHEBI:30616"/>
    </ligand>
</feature>
<organism evidence="15 16">
    <name type="scientific">Fructobacillus broussonetiae</name>
    <dbReference type="NCBI Taxonomy" id="2713173"/>
    <lineage>
        <taxon>Bacteria</taxon>
        <taxon>Bacillati</taxon>
        <taxon>Bacillota</taxon>
        <taxon>Bacilli</taxon>
        <taxon>Lactobacillales</taxon>
        <taxon>Lactobacillaceae</taxon>
        <taxon>Fructobacillus</taxon>
    </lineage>
</organism>
<dbReference type="CDD" id="cd00812">
    <property type="entry name" value="LeuRS_core"/>
    <property type="match status" value="1"/>
</dbReference>
<evidence type="ECO:0000256" key="9">
    <source>
        <dbReference type="HAMAP-Rule" id="MF_00049"/>
    </source>
</evidence>
<dbReference type="InterPro" id="IPR025709">
    <property type="entry name" value="Leu_tRNA-synth_edit"/>
</dbReference>
<feature type="short sequence motif" description="'KMSKS' region" evidence="9">
    <location>
        <begin position="580"/>
        <end position="584"/>
    </location>
</feature>
<keyword evidence="6 9" id="KW-0648">Protein biosynthesis</keyword>
<dbReference type="EMBL" id="JAAMFK010000011">
    <property type="protein sequence ID" value="MBS9339229.1"/>
    <property type="molecule type" value="Genomic_DNA"/>
</dbReference>
<accession>A0ABS5R1A9</accession>
<evidence type="ECO:0000256" key="3">
    <source>
        <dbReference type="ARBA" id="ARBA00022598"/>
    </source>
</evidence>
<evidence type="ECO:0000256" key="1">
    <source>
        <dbReference type="ARBA" id="ARBA00005594"/>
    </source>
</evidence>
<evidence type="ECO:0000256" key="8">
    <source>
        <dbReference type="ARBA" id="ARBA00047469"/>
    </source>
</evidence>
<keyword evidence="3 9" id="KW-0436">Ligase</keyword>
<feature type="domain" description="Leucyl-tRNA synthetase editing" evidence="14">
    <location>
        <begin position="222"/>
        <end position="402"/>
    </location>
</feature>
<dbReference type="SUPFAM" id="SSF50677">
    <property type="entry name" value="ValRS/IleRS/LeuRS editing domain"/>
    <property type="match status" value="1"/>
</dbReference>